<evidence type="ECO:0000313" key="3">
    <source>
        <dbReference type="Proteomes" id="UP000474640"/>
    </source>
</evidence>
<protein>
    <submittedName>
        <fullName evidence="2">Uncharacterized protein</fullName>
    </submittedName>
</protein>
<organism evidence="2 3">
    <name type="scientific">Orbilia oligospora</name>
    <name type="common">Nematode-trapping fungus</name>
    <name type="synonym">Arthrobotrys oligospora</name>
    <dbReference type="NCBI Taxonomy" id="2813651"/>
    <lineage>
        <taxon>Eukaryota</taxon>
        <taxon>Fungi</taxon>
        <taxon>Dikarya</taxon>
        <taxon>Ascomycota</taxon>
        <taxon>Pezizomycotina</taxon>
        <taxon>Orbiliomycetes</taxon>
        <taxon>Orbiliales</taxon>
        <taxon>Orbiliaceae</taxon>
        <taxon>Orbilia</taxon>
    </lineage>
</organism>
<gene>
    <name evidence="2" type="ORF">TWF970_008799</name>
</gene>
<feature type="compositionally biased region" description="Polar residues" evidence="1">
    <location>
        <begin position="10"/>
        <end position="29"/>
    </location>
</feature>
<dbReference type="Proteomes" id="UP000474640">
    <property type="component" value="Unassembled WGS sequence"/>
</dbReference>
<evidence type="ECO:0000313" key="2">
    <source>
        <dbReference type="EMBL" id="KAF3286968.1"/>
    </source>
</evidence>
<sequence>MQLYEVSGRYSCQQKASNTGPGNSRSQNTNIMTFMTAKGNLKNSKLIPSRTKCQRHGVN</sequence>
<reference evidence="2 3" key="1">
    <citation type="submission" date="2020-01" db="EMBL/GenBank/DDBJ databases">
        <authorList>
            <person name="Palmer J.M."/>
        </authorList>
    </citation>
    <scope>NUCLEOTIDE SEQUENCE [LARGE SCALE GENOMIC DNA]</scope>
    <source>
        <strain evidence="2 3">TWF970</strain>
    </source>
</reference>
<accession>A0A7C8RHW4</accession>
<dbReference type="AlphaFoldDB" id="A0A7C8RHW4"/>
<feature type="region of interest" description="Disordered" evidence="1">
    <location>
        <begin position="1"/>
        <end position="29"/>
    </location>
</feature>
<dbReference type="EMBL" id="JAABOJ010000005">
    <property type="protein sequence ID" value="KAF3286968.1"/>
    <property type="molecule type" value="Genomic_DNA"/>
</dbReference>
<evidence type="ECO:0000256" key="1">
    <source>
        <dbReference type="SAM" id="MobiDB-lite"/>
    </source>
</evidence>
<comment type="caution">
    <text evidence="2">The sequence shown here is derived from an EMBL/GenBank/DDBJ whole genome shotgun (WGS) entry which is preliminary data.</text>
</comment>
<proteinExistence type="predicted"/>
<name>A0A7C8RHW4_ORBOL</name>